<comment type="caution">
    <text evidence="11">The sequence shown here is derived from an EMBL/GenBank/DDBJ whole genome shotgun (WGS) entry which is preliminary data.</text>
</comment>
<evidence type="ECO:0000259" key="10">
    <source>
        <dbReference type="PROSITE" id="PS50893"/>
    </source>
</evidence>
<evidence type="ECO:0000256" key="4">
    <source>
        <dbReference type="ARBA" id="ARBA00022519"/>
    </source>
</evidence>
<dbReference type="Pfam" id="PF00005">
    <property type="entry name" value="ABC_tran"/>
    <property type="match status" value="2"/>
</dbReference>
<evidence type="ECO:0000313" key="11">
    <source>
        <dbReference type="EMBL" id="THE63837.1"/>
    </source>
</evidence>
<dbReference type="InterPro" id="IPR003439">
    <property type="entry name" value="ABC_transporter-like_ATP-bd"/>
</dbReference>
<feature type="compositionally biased region" description="Basic and acidic residues" evidence="9">
    <location>
        <begin position="359"/>
        <end position="384"/>
    </location>
</feature>
<dbReference type="PANTHER" id="PTHR43297:SF14">
    <property type="entry name" value="ATPASE AAA-TYPE CORE DOMAIN-CONTAINING PROTEIN"/>
    <property type="match status" value="1"/>
</dbReference>
<evidence type="ECO:0000256" key="2">
    <source>
        <dbReference type="ARBA" id="ARBA00022448"/>
    </source>
</evidence>
<dbReference type="OrthoDB" id="18209at2157"/>
<evidence type="ECO:0000256" key="3">
    <source>
        <dbReference type="ARBA" id="ARBA00022475"/>
    </source>
</evidence>
<reference evidence="11 12" key="1">
    <citation type="submission" date="2018-10" db="EMBL/GenBank/DDBJ databases">
        <title>Natronolimnobius sp. XQ-INN 246 isolated from Inner Mongolia Autonomous Region of China.</title>
        <authorList>
            <person name="Xue Q."/>
        </authorList>
    </citation>
    <scope>NUCLEOTIDE SEQUENCE [LARGE SCALE GENOMIC DNA]</scope>
    <source>
        <strain evidence="11 12">XQ-INN 246</strain>
    </source>
</reference>
<dbReference type="GO" id="GO:0016887">
    <property type="term" value="F:ATP hydrolysis activity"/>
    <property type="evidence" value="ECO:0007669"/>
    <property type="project" value="InterPro"/>
</dbReference>
<dbReference type="SUPFAM" id="SSF52540">
    <property type="entry name" value="P-loop containing nucleoside triphosphate hydrolases"/>
    <property type="match status" value="2"/>
</dbReference>
<evidence type="ECO:0000256" key="7">
    <source>
        <dbReference type="ARBA" id="ARBA00022967"/>
    </source>
</evidence>
<evidence type="ECO:0000256" key="1">
    <source>
        <dbReference type="ARBA" id="ARBA00004202"/>
    </source>
</evidence>
<evidence type="ECO:0000313" key="12">
    <source>
        <dbReference type="Proteomes" id="UP000318864"/>
    </source>
</evidence>
<comment type="subcellular location">
    <subcellularLocation>
        <location evidence="1">Cell membrane</location>
        <topology evidence="1">Peripheral membrane protein</topology>
    </subcellularLocation>
</comment>
<keyword evidence="12" id="KW-1185">Reference proteome</keyword>
<dbReference type="NCBIfam" id="NF008453">
    <property type="entry name" value="PRK11308.1"/>
    <property type="match status" value="2"/>
</dbReference>
<evidence type="ECO:0000256" key="8">
    <source>
        <dbReference type="ARBA" id="ARBA00023136"/>
    </source>
</evidence>
<feature type="domain" description="ABC transporter" evidence="10">
    <location>
        <begin position="4"/>
        <end position="271"/>
    </location>
</feature>
<name>A0A4V3VL05_9EURY</name>
<dbReference type="Proteomes" id="UP000318864">
    <property type="component" value="Unassembled WGS sequence"/>
</dbReference>
<accession>A0A4V3VL05</accession>
<feature type="region of interest" description="Disordered" evidence="9">
    <location>
        <begin position="337"/>
        <end position="401"/>
    </location>
</feature>
<keyword evidence="7" id="KW-1278">Translocase</keyword>
<dbReference type="GO" id="GO:0005524">
    <property type="term" value="F:ATP binding"/>
    <property type="evidence" value="ECO:0007669"/>
    <property type="project" value="UniProtKB-KW"/>
</dbReference>
<dbReference type="NCBIfam" id="TIGR01727">
    <property type="entry name" value="oligo_HPY"/>
    <property type="match status" value="2"/>
</dbReference>
<dbReference type="PROSITE" id="PS50893">
    <property type="entry name" value="ABC_TRANSPORTER_2"/>
    <property type="match status" value="2"/>
</dbReference>
<sequence length="741" mass="79761">MTLLTVDNLHTRFETNDGVVRAVDGASLTIDRGEIVGLVGESGSGKSVLARSIVGLHSPGRIVEGAIDFDGVDLTDVSASTRERYRGTDIAMVFQDPTATLNPVFDVGEQIAESLRVHDDSSGQSLLDFCHVPLVSDRSRWRRHRERAIELMDQVGIADPEDRVDAYPHELSGGMCQRAMLAIALAGDPDLLIADEPTTALDTTTQARILDQLRELAAETDTAVLVISHDFGVVADCCDRVAVMYGGEIVERGPTDRLLESPEHPYTRGLLSCLLRADDGRDRLPTIDGTVPERFDGGPGCPFASRCSYGTDDCERRDPAVRTVGPDHEVACHELEAVRADDSPAAAGSPSESTPPGRPRADPSESVTRDRARADGSRTIDARGRSGSAGGSADRGDPILEARGVTRTYDLADSAIQRAFGDSRTLRAVDGVNLAVYPGETVGLVGESASGKSTLAKLLTGLEAPSTGEVRFDGEPVGTVADRTADQLADVGVVFQNPQGSINPRQRVRETIAEPLLERGWDSECRRERVRELLDLVGLAERYGSRRPHQLSGGQLQRVAIARAIALEPRVVVFDEPVSALDVSVRAQLLNLLADLQRRLGLTYLVISHDLDVVRHVADRVAVMYLGEIVERGPAERVFDRPSHPYTAALLEAVPRIDDGTDATRLEGPIPSGVDVPSGCRFHPRCPIAEPVCETDEPDSVAVGGVDSHCHFAQQVASRGVTEDSESPRDQSPDPPDTTTR</sequence>
<proteinExistence type="predicted"/>
<dbReference type="InterPro" id="IPR050388">
    <property type="entry name" value="ABC_Ni/Peptide_Import"/>
</dbReference>
<feature type="region of interest" description="Disordered" evidence="9">
    <location>
        <begin position="716"/>
        <end position="741"/>
    </location>
</feature>
<dbReference type="Gene3D" id="3.40.50.300">
    <property type="entry name" value="P-loop containing nucleotide triphosphate hydrolases"/>
    <property type="match status" value="2"/>
</dbReference>
<protein>
    <submittedName>
        <fullName evidence="11">ABC transporter ATP-binding protein</fullName>
    </submittedName>
</protein>
<dbReference type="AlphaFoldDB" id="A0A4V3VL05"/>
<dbReference type="EMBL" id="RBZW01000055">
    <property type="protein sequence ID" value="THE63837.1"/>
    <property type="molecule type" value="Genomic_DNA"/>
</dbReference>
<dbReference type="Pfam" id="PF08352">
    <property type="entry name" value="oligo_HPY"/>
    <property type="match status" value="2"/>
</dbReference>
<dbReference type="PROSITE" id="PS00211">
    <property type="entry name" value="ABC_TRANSPORTER_1"/>
    <property type="match status" value="2"/>
</dbReference>
<dbReference type="InterPro" id="IPR003593">
    <property type="entry name" value="AAA+_ATPase"/>
</dbReference>
<evidence type="ECO:0000256" key="5">
    <source>
        <dbReference type="ARBA" id="ARBA00022741"/>
    </source>
</evidence>
<keyword evidence="3" id="KW-1003">Cell membrane</keyword>
<dbReference type="GO" id="GO:0015833">
    <property type="term" value="P:peptide transport"/>
    <property type="evidence" value="ECO:0007669"/>
    <property type="project" value="InterPro"/>
</dbReference>
<dbReference type="RefSeq" id="WP_141465682.1">
    <property type="nucleotide sequence ID" value="NZ_RBZW01000055.1"/>
</dbReference>
<dbReference type="CDD" id="cd03257">
    <property type="entry name" value="ABC_NikE_OppD_transporters"/>
    <property type="match status" value="2"/>
</dbReference>
<keyword evidence="2" id="KW-0813">Transport</keyword>
<keyword evidence="6 11" id="KW-0067">ATP-binding</keyword>
<dbReference type="SMART" id="SM00382">
    <property type="entry name" value="AAA"/>
    <property type="match status" value="2"/>
</dbReference>
<keyword evidence="8" id="KW-0472">Membrane</keyword>
<dbReference type="InterPro" id="IPR013563">
    <property type="entry name" value="Oligopep_ABC_C"/>
</dbReference>
<dbReference type="InterPro" id="IPR017871">
    <property type="entry name" value="ABC_transporter-like_CS"/>
</dbReference>
<dbReference type="PANTHER" id="PTHR43297">
    <property type="entry name" value="OLIGOPEPTIDE TRANSPORT ATP-BINDING PROTEIN APPD"/>
    <property type="match status" value="1"/>
</dbReference>
<keyword evidence="4" id="KW-0997">Cell inner membrane</keyword>
<evidence type="ECO:0000256" key="6">
    <source>
        <dbReference type="ARBA" id="ARBA00022840"/>
    </source>
</evidence>
<feature type="compositionally biased region" description="Low complexity" evidence="9">
    <location>
        <begin position="343"/>
        <end position="355"/>
    </location>
</feature>
<organism evidence="11 12">
    <name type="scientific">Salinadaptatus halalkaliphilus</name>
    <dbReference type="NCBI Taxonomy" id="2419781"/>
    <lineage>
        <taxon>Archaea</taxon>
        <taxon>Methanobacteriati</taxon>
        <taxon>Methanobacteriota</taxon>
        <taxon>Stenosarchaea group</taxon>
        <taxon>Halobacteria</taxon>
        <taxon>Halobacteriales</taxon>
        <taxon>Natrialbaceae</taxon>
        <taxon>Salinadaptatus</taxon>
    </lineage>
</organism>
<dbReference type="InterPro" id="IPR027417">
    <property type="entry name" value="P-loop_NTPase"/>
</dbReference>
<evidence type="ECO:0000256" key="9">
    <source>
        <dbReference type="SAM" id="MobiDB-lite"/>
    </source>
</evidence>
<dbReference type="NCBIfam" id="NF007739">
    <property type="entry name" value="PRK10419.1"/>
    <property type="match status" value="2"/>
</dbReference>
<gene>
    <name evidence="11" type="ORF">D8Y22_16025</name>
</gene>
<keyword evidence="5" id="KW-0547">Nucleotide-binding</keyword>
<dbReference type="GO" id="GO:0005886">
    <property type="term" value="C:plasma membrane"/>
    <property type="evidence" value="ECO:0007669"/>
    <property type="project" value="UniProtKB-SubCell"/>
</dbReference>
<dbReference type="FunFam" id="3.40.50.300:FF:000016">
    <property type="entry name" value="Oligopeptide ABC transporter ATP-binding component"/>
    <property type="match status" value="2"/>
</dbReference>
<feature type="domain" description="ABC transporter" evidence="10">
    <location>
        <begin position="406"/>
        <end position="651"/>
    </location>
</feature>